<proteinExistence type="predicted"/>
<gene>
    <name evidence="1" type="ORF">NTHI1209_00179</name>
</gene>
<evidence type="ECO:0000313" key="2">
    <source>
        <dbReference type="Proteomes" id="UP000050700"/>
    </source>
</evidence>
<organism evidence="1 2">
    <name type="scientific">Haemophilus influenzae</name>
    <dbReference type="NCBI Taxonomy" id="727"/>
    <lineage>
        <taxon>Bacteria</taxon>
        <taxon>Pseudomonadati</taxon>
        <taxon>Pseudomonadota</taxon>
        <taxon>Gammaproteobacteria</taxon>
        <taxon>Pasteurellales</taxon>
        <taxon>Pasteurellaceae</taxon>
        <taxon>Haemophilus</taxon>
    </lineage>
</organism>
<dbReference type="AlphaFoldDB" id="A0A158SUN5"/>
<dbReference type="EMBL" id="JMQP01000002">
    <property type="protein sequence ID" value="KIS34579.1"/>
    <property type="molecule type" value="Genomic_DNA"/>
</dbReference>
<accession>A0A158SUN5</accession>
<evidence type="ECO:0000313" key="1">
    <source>
        <dbReference type="EMBL" id="KIS34579.1"/>
    </source>
</evidence>
<dbReference type="PATRIC" id="fig|727.582.peg.144"/>
<reference evidence="1 2" key="1">
    <citation type="submission" date="2014-05" db="EMBL/GenBank/DDBJ databases">
        <title>Methylome analysis of the phasevarions of Haemophilus influenzae.</title>
        <authorList>
            <person name="Atack J.M."/>
            <person name="Fox K.L."/>
            <person name="Power P.M."/>
            <person name="Clark T."/>
            <person name="Jurcisek J."/>
            <person name="Korlach J."/>
            <person name="Bakaletz L.O."/>
            <person name="Jennings M.P."/>
        </authorList>
    </citation>
    <scope>NUCLEOTIDE SEQUENCE [LARGE SCALE GENOMIC DNA]</scope>
    <source>
        <strain evidence="1 2">1209</strain>
    </source>
</reference>
<sequence length="34" mass="4111">MLKFRTCIKVIQSTKKLCDRDHKFVFPLFINNLI</sequence>
<comment type="caution">
    <text evidence="1">The sequence shown here is derived from an EMBL/GenBank/DDBJ whole genome shotgun (WGS) entry which is preliminary data.</text>
</comment>
<protein>
    <submittedName>
        <fullName evidence="1">Uncharacterized protein</fullName>
    </submittedName>
</protein>
<dbReference type="Proteomes" id="UP000050700">
    <property type="component" value="Unassembled WGS sequence"/>
</dbReference>
<name>A0A158SUN5_HAEIF</name>